<dbReference type="InterPro" id="IPR001304">
    <property type="entry name" value="C-type_lectin-like"/>
</dbReference>
<dbReference type="SUPFAM" id="SSF56436">
    <property type="entry name" value="C-type lectin-like"/>
    <property type="match status" value="1"/>
</dbReference>
<dbReference type="Gene3D" id="3.10.100.10">
    <property type="entry name" value="Mannose-Binding Protein A, subunit A"/>
    <property type="match status" value="1"/>
</dbReference>
<protein>
    <submittedName>
        <fullName evidence="4">C-type lectin domain-containing protein</fullName>
    </submittedName>
</protein>
<dbReference type="Proteomes" id="UP000095287">
    <property type="component" value="Unplaced"/>
</dbReference>
<evidence type="ECO:0000256" key="1">
    <source>
        <dbReference type="SAM" id="Phobius"/>
    </source>
</evidence>
<evidence type="ECO:0000259" key="2">
    <source>
        <dbReference type="PROSITE" id="PS50041"/>
    </source>
</evidence>
<keyword evidence="1" id="KW-0812">Transmembrane</keyword>
<proteinExistence type="predicted"/>
<sequence length="298" mass="33325">MIIETTYFSEAELMHSISEKTTLLPWLQTLYCAARCVLCAIYVALMPPGQVSCFMILRLVVVLCLSPAVVVGGDVFVRDLPKGTVFDGEITHVMRAKEHPRECVKEWYSEPVVALNFLPNSSMCHGFEKIKGTKGAESANDTGYLLDRGSVDVCTRDPMLAVNETIRRGGLKAQRRCRVGWLAVTVGQQTHCYRTIPPLELKASGVLMSNFVSVCKKIHPFSEAASIHSSDENKALQSLKHECLMIGMRVKSGQSNCEYSSWEWVDGMPMDFTAWNPTIYRSCQGTNMWNFVRYCNGS</sequence>
<dbReference type="PROSITE" id="PS50041">
    <property type="entry name" value="C_TYPE_LECTIN_2"/>
    <property type="match status" value="1"/>
</dbReference>
<reference evidence="4" key="1">
    <citation type="submission" date="2016-11" db="UniProtKB">
        <authorList>
            <consortium name="WormBaseParasite"/>
        </authorList>
    </citation>
    <scope>IDENTIFICATION</scope>
</reference>
<evidence type="ECO:0000313" key="4">
    <source>
        <dbReference type="WBParaSite" id="L893_g15948.t1"/>
    </source>
</evidence>
<dbReference type="InterPro" id="IPR016187">
    <property type="entry name" value="CTDL_fold"/>
</dbReference>
<dbReference type="AlphaFoldDB" id="A0A1I7YFS2"/>
<feature type="domain" description="C-type lectin" evidence="2">
    <location>
        <begin position="188"/>
        <end position="290"/>
    </location>
</feature>
<keyword evidence="1" id="KW-1133">Transmembrane helix</keyword>
<organism evidence="3 4">
    <name type="scientific">Steinernema glaseri</name>
    <dbReference type="NCBI Taxonomy" id="37863"/>
    <lineage>
        <taxon>Eukaryota</taxon>
        <taxon>Metazoa</taxon>
        <taxon>Ecdysozoa</taxon>
        <taxon>Nematoda</taxon>
        <taxon>Chromadorea</taxon>
        <taxon>Rhabditida</taxon>
        <taxon>Tylenchina</taxon>
        <taxon>Panagrolaimomorpha</taxon>
        <taxon>Strongyloidoidea</taxon>
        <taxon>Steinernematidae</taxon>
        <taxon>Steinernema</taxon>
    </lineage>
</organism>
<name>A0A1I7YFS2_9BILA</name>
<dbReference type="WBParaSite" id="L893_g15948.t1">
    <property type="protein sequence ID" value="L893_g15948.t1"/>
    <property type="gene ID" value="L893_g15948"/>
</dbReference>
<feature type="transmembrane region" description="Helical" evidence="1">
    <location>
        <begin position="23"/>
        <end position="45"/>
    </location>
</feature>
<keyword evidence="1" id="KW-0472">Membrane</keyword>
<accession>A0A1I7YFS2</accession>
<feature type="transmembrane region" description="Helical" evidence="1">
    <location>
        <begin position="57"/>
        <end position="77"/>
    </location>
</feature>
<dbReference type="InterPro" id="IPR016186">
    <property type="entry name" value="C-type_lectin-like/link_sf"/>
</dbReference>
<evidence type="ECO:0000313" key="3">
    <source>
        <dbReference type="Proteomes" id="UP000095287"/>
    </source>
</evidence>
<keyword evidence="3" id="KW-1185">Reference proteome</keyword>